<dbReference type="EMBL" id="JAPNKE010000002">
    <property type="protein sequence ID" value="MCY1012385.1"/>
    <property type="molecule type" value="Genomic_DNA"/>
</dbReference>
<feature type="compositionally biased region" description="Low complexity" evidence="1">
    <location>
        <begin position="74"/>
        <end position="86"/>
    </location>
</feature>
<evidence type="ECO:0008006" key="5">
    <source>
        <dbReference type="Google" id="ProtNLM"/>
    </source>
</evidence>
<accession>A0A9X3J2P8</accession>
<protein>
    <recommendedName>
        <fullName evidence="5">VWA domain-containing protein</fullName>
    </recommendedName>
</protein>
<gene>
    <name evidence="3" type="ORF">OV079_43990</name>
</gene>
<organism evidence="3 4">
    <name type="scientific">Nannocystis pusilla</name>
    <dbReference type="NCBI Taxonomy" id="889268"/>
    <lineage>
        <taxon>Bacteria</taxon>
        <taxon>Pseudomonadati</taxon>
        <taxon>Myxococcota</taxon>
        <taxon>Polyangia</taxon>
        <taxon>Nannocystales</taxon>
        <taxon>Nannocystaceae</taxon>
        <taxon>Nannocystis</taxon>
    </lineage>
</organism>
<evidence type="ECO:0000256" key="1">
    <source>
        <dbReference type="SAM" id="MobiDB-lite"/>
    </source>
</evidence>
<name>A0A9X3J2P8_9BACT</name>
<reference evidence="3" key="1">
    <citation type="submission" date="2022-11" db="EMBL/GenBank/DDBJ databases">
        <title>Minimal conservation of predation-associated metabolite biosynthetic gene clusters underscores biosynthetic potential of Myxococcota including descriptions for ten novel species: Archangium lansinium sp. nov., Myxococcus landrumus sp. nov., Nannocystis bai.</title>
        <authorList>
            <person name="Ahearne A."/>
            <person name="Stevens C."/>
            <person name="Phillips K."/>
        </authorList>
    </citation>
    <scope>NUCLEOTIDE SEQUENCE</scope>
    <source>
        <strain evidence="3">Na p29</strain>
    </source>
</reference>
<dbReference type="Proteomes" id="UP001150924">
    <property type="component" value="Unassembled WGS sequence"/>
</dbReference>
<evidence type="ECO:0000313" key="4">
    <source>
        <dbReference type="Proteomes" id="UP001150924"/>
    </source>
</evidence>
<dbReference type="PROSITE" id="PS51257">
    <property type="entry name" value="PROKAR_LIPOPROTEIN"/>
    <property type="match status" value="1"/>
</dbReference>
<sequence length="403" mass="40261">MTRTTKTVLGGWLMCASALTACVDKDTPGVDSDTDTTASAVTATPPATGAVDTEDAPPGTSADNPDDSGGGTGAASAGSSDTSTPPETTGVDGTTGLAATGCQKVDLLFVIDSDLTMKSEQEGLIAAFPAFYDGIKSTLGMQDTHVMAVGADDGKGLSNTSQCLGGGKCFCGPAPVCCANTCEGGNAETCNGVACAGLQISECASQYGAGRDYSNAGKFCEIADGRRYMLDSQPDIHATFGCAAAVGQYEAQTDKRPMFAATEAVSAAMNGAGGCDEGFLRSDALLVVVFVSDKDDSNENGGTGSPGGPQEWYDALVAAKGGSADSVVVLGLVGDGNMTGGGCAPGMTPDMETLAGGPAPRLQEFVSKFSHGAIGSICAADYAPFFTNGITVVEQACDAFTPG</sequence>
<comment type="caution">
    <text evidence="3">The sequence shown here is derived from an EMBL/GenBank/DDBJ whole genome shotgun (WGS) entry which is preliminary data.</text>
</comment>
<feature type="region of interest" description="Disordered" evidence="1">
    <location>
        <begin position="28"/>
        <end position="95"/>
    </location>
</feature>
<proteinExistence type="predicted"/>
<feature type="signal peptide" evidence="2">
    <location>
        <begin position="1"/>
        <end position="21"/>
    </location>
</feature>
<feature type="compositionally biased region" description="Low complexity" evidence="1">
    <location>
        <begin position="29"/>
        <end position="51"/>
    </location>
</feature>
<keyword evidence="2" id="KW-0732">Signal</keyword>
<dbReference type="AlphaFoldDB" id="A0A9X3J2P8"/>
<keyword evidence="4" id="KW-1185">Reference proteome</keyword>
<dbReference type="RefSeq" id="WP_267775790.1">
    <property type="nucleotide sequence ID" value="NZ_JAPNKE010000002.1"/>
</dbReference>
<evidence type="ECO:0000256" key="2">
    <source>
        <dbReference type="SAM" id="SignalP"/>
    </source>
</evidence>
<feature type="chain" id="PRO_5040865752" description="VWA domain-containing protein" evidence="2">
    <location>
        <begin position="22"/>
        <end position="403"/>
    </location>
</feature>
<evidence type="ECO:0000313" key="3">
    <source>
        <dbReference type="EMBL" id="MCY1012385.1"/>
    </source>
</evidence>